<dbReference type="OrthoDB" id="3252795at2759"/>
<comment type="caution">
    <text evidence="2">The sequence shown here is derived from an EMBL/GenBank/DDBJ whole genome shotgun (WGS) entry which is preliminary data.</text>
</comment>
<protein>
    <recommendedName>
        <fullName evidence="1">Tf2-1-like SH3-like domain-containing protein</fullName>
    </recommendedName>
</protein>
<reference evidence="2" key="1">
    <citation type="submission" date="2021-08" db="EMBL/GenBank/DDBJ databases">
        <title>WGS assembly of Ceratopteris richardii.</title>
        <authorList>
            <person name="Marchant D.B."/>
            <person name="Chen G."/>
            <person name="Jenkins J."/>
            <person name="Shu S."/>
            <person name="Leebens-Mack J."/>
            <person name="Grimwood J."/>
            <person name="Schmutz J."/>
            <person name="Soltis P."/>
            <person name="Soltis D."/>
            <person name="Chen Z.-H."/>
        </authorList>
    </citation>
    <scope>NUCLEOTIDE SEQUENCE</scope>
    <source>
        <strain evidence="2">Whitten #5841</strain>
        <tissue evidence="2">Leaf</tissue>
    </source>
</reference>
<dbReference type="Pfam" id="PF24626">
    <property type="entry name" value="SH3_Tf2-1"/>
    <property type="match status" value="1"/>
</dbReference>
<feature type="domain" description="Tf2-1-like SH3-like" evidence="1">
    <location>
        <begin position="56"/>
        <end position="114"/>
    </location>
</feature>
<dbReference type="Proteomes" id="UP000825935">
    <property type="component" value="Chromosome 3"/>
</dbReference>
<dbReference type="AlphaFoldDB" id="A0A8T2V8F9"/>
<keyword evidence="3" id="KW-1185">Reference proteome</keyword>
<sequence length="115" mass="13823">MDIQLSNHVKNLLARDKSQYLMDIHKELKEEIHKAQEQYKYYAYQHRVQNPSYRIGDKVWLLRKNLQTSRPFAKPDHQRFGPFTILAKINPVTFKLQLQSTMRIHLAFHVSMFEP</sequence>
<organism evidence="2 3">
    <name type="scientific">Ceratopteris richardii</name>
    <name type="common">Triangle waterfern</name>
    <dbReference type="NCBI Taxonomy" id="49495"/>
    <lineage>
        <taxon>Eukaryota</taxon>
        <taxon>Viridiplantae</taxon>
        <taxon>Streptophyta</taxon>
        <taxon>Embryophyta</taxon>
        <taxon>Tracheophyta</taxon>
        <taxon>Polypodiopsida</taxon>
        <taxon>Polypodiidae</taxon>
        <taxon>Polypodiales</taxon>
        <taxon>Pteridineae</taxon>
        <taxon>Pteridaceae</taxon>
        <taxon>Parkerioideae</taxon>
        <taxon>Ceratopteris</taxon>
    </lineage>
</organism>
<evidence type="ECO:0000313" key="2">
    <source>
        <dbReference type="EMBL" id="KAH7442194.1"/>
    </source>
</evidence>
<dbReference type="EMBL" id="CM035408">
    <property type="protein sequence ID" value="KAH7442194.1"/>
    <property type="molecule type" value="Genomic_DNA"/>
</dbReference>
<evidence type="ECO:0000313" key="3">
    <source>
        <dbReference type="Proteomes" id="UP000825935"/>
    </source>
</evidence>
<dbReference type="InterPro" id="IPR056924">
    <property type="entry name" value="SH3_Tf2-1"/>
</dbReference>
<name>A0A8T2V8F9_CERRI</name>
<accession>A0A8T2V8F9</accession>
<evidence type="ECO:0000259" key="1">
    <source>
        <dbReference type="Pfam" id="PF24626"/>
    </source>
</evidence>
<gene>
    <name evidence="2" type="ORF">KP509_03G076100</name>
</gene>
<proteinExistence type="predicted"/>